<name>A0AAE9SXW3_9BRAD</name>
<sequence>MQCIDRRIEISVFLLQPGELGFELTLVFIGHVCGGRKPIGVRLWAVDALWKLSSLRGVIASDLRPLLADLPQHISCGGVAAVQAH</sequence>
<accession>A0AAE9SXW3</accession>
<organism evidence="1 2">
    <name type="scientific">Bradyrhizobium betae</name>
    <dbReference type="NCBI Taxonomy" id="244734"/>
    <lineage>
        <taxon>Bacteria</taxon>
        <taxon>Pseudomonadati</taxon>
        <taxon>Pseudomonadota</taxon>
        <taxon>Alphaproteobacteria</taxon>
        <taxon>Hyphomicrobiales</taxon>
        <taxon>Nitrobacteraceae</taxon>
        <taxon>Bradyrhizobium</taxon>
    </lineage>
</organism>
<proteinExistence type="predicted"/>
<reference evidence="1" key="1">
    <citation type="submission" date="2018-04" db="EMBL/GenBank/DDBJ databases">
        <title>Genomes of Endosymbiotic and Endophytic Bradyrhizobium Publication status.</title>
        <authorList>
            <person name="Guha S."/>
            <person name="Jorrin B."/>
            <person name="Sarkar M."/>
            <person name="Poole P.S."/>
            <person name="DasGupta M."/>
        </authorList>
    </citation>
    <scope>NUCLEOTIDE SEQUENCE</scope>
    <source>
        <strain evidence="1">WBOS16</strain>
    </source>
</reference>
<dbReference type="EMBL" id="CP028989">
    <property type="protein sequence ID" value="UUO69616.1"/>
    <property type="molecule type" value="Genomic_DNA"/>
</dbReference>
<gene>
    <name evidence="1" type="ORF">DCM83_12460</name>
</gene>
<evidence type="ECO:0000313" key="2">
    <source>
        <dbReference type="Proteomes" id="UP001058872"/>
    </source>
</evidence>
<dbReference type="AlphaFoldDB" id="A0AAE9SXW3"/>
<protein>
    <submittedName>
        <fullName evidence="1">Uncharacterized protein</fullName>
    </submittedName>
</protein>
<evidence type="ECO:0000313" key="1">
    <source>
        <dbReference type="EMBL" id="UUO69616.1"/>
    </source>
</evidence>
<dbReference type="Proteomes" id="UP001058872">
    <property type="component" value="Chromosome"/>
</dbReference>